<dbReference type="InterPro" id="IPR042098">
    <property type="entry name" value="TauD-like_sf"/>
</dbReference>
<evidence type="ECO:0000259" key="8">
    <source>
        <dbReference type="Pfam" id="PF02668"/>
    </source>
</evidence>
<dbReference type="EMBL" id="FWXB01000011">
    <property type="protein sequence ID" value="SMC13046.1"/>
    <property type="molecule type" value="Genomic_DNA"/>
</dbReference>
<keyword evidence="6 9" id="KW-0560">Oxidoreductase</keyword>
<name>A0A1X7BTP0_9RHOB</name>
<dbReference type="FunFam" id="3.60.130.10:FF:000001">
    <property type="entry name" value="Trimethyllysine dioxygenase, mitochondrial"/>
    <property type="match status" value="1"/>
</dbReference>
<evidence type="ECO:0000256" key="2">
    <source>
        <dbReference type="ARBA" id="ARBA00001961"/>
    </source>
</evidence>
<keyword evidence="7" id="KW-0408">Iron</keyword>
<comment type="similarity">
    <text evidence="3">Belongs to the gamma-BBH/TMLD family.</text>
</comment>
<dbReference type="GO" id="GO:0045329">
    <property type="term" value="P:carnitine biosynthetic process"/>
    <property type="evidence" value="ECO:0007669"/>
    <property type="project" value="TreeGrafter"/>
</dbReference>
<evidence type="ECO:0000256" key="6">
    <source>
        <dbReference type="ARBA" id="ARBA00023002"/>
    </source>
</evidence>
<dbReference type="InterPro" id="IPR003819">
    <property type="entry name" value="TauD/TfdA-like"/>
</dbReference>
<dbReference type="GO" id="GO:0008336">
    <property type="term" value="F:gamma-butyrobetaine dioxygenase activity"/>
    <property type="evidence" value="ECO:0007669"/>
    <property type="project" value="UniProtKB-EC"/>
</dbReference>
<evidence type="ECO:0000256" key="7">
    <source>
        <dbReference type="ARBA" id="ARBA00023004"/>
    </source>
</evidence>
<accession>A0A1X7BTP0</accession>
<dbReference type="InterPro" id="IPR050411">
    <property type="entry name" value="AlphaKG_dependent_hydroxylases"/>
</dbReference>
<keyword evidence="5 9" id="KW-0223">Dioxygenase</keyword>
<proteinExistence type="inferred from homology"/>
<dbReference type="Pfam" id="PF02668">
    <property type="entry name" value="TauD"/>
    <property type="match status" value="1"/>
</dbReference>
<organism evidence="9 10">
    <name type="scientific">Roseovarius aestuarii</name>
    <dbReference type="NCBI Taxonomy" id="475083"/>
    <lineage>
        <taxon>Bacteria</taxon>
        <taxon>Pseudomonadati</taxon>
        <taxon>Pseudomonadota</taxon>
        <taxon>Alphaproteobacteria</taxon>
        <taxon>Rhodobacterales</taxon>
        <taxon>Roseobacteraceae</taxon>
        <taxon>Roseovarius</taxon>
    </lineage>
</organism>
<keyword evidence="10" id="KW-1185">Reference proteome</keyword>
<evidence type="ECO:0000256" key="4">
    <source>
        <dbReference type="ARBA" id="ARBA00022723"/>
    </source>
</evidence>
<comment type="cofactor">
    <cofactor evidence="2">
        <name>L-ascorbate</name>
        <dbReference type="ChEBI" id="CHEBI:38290"/>
    </cofactor>
</comment>
<dbReference type="Gene3D" id="3.60.130.10">
    <property type="entry name" value="Clavaminate synthase-like"/>
    <property type="match status" value="1"/>
</dbReference>
<feature type="domain" description="TauD/TfdA-like" evidence="8">
    <location>
        <begin position="143"/>
        <end position="378"/>
    </location>
</feature>
<comment type="cofactor">
    <cofactor evidence="1">
        <name>Fe(2+)</name>
        <dbReference type="ChEBI" id="CHEBI:29033"/>
    </cofactor>
</comment>
<dbReference type="PANTHER" id="PTHR10696">
    <property type="entry name" value="GAMMA-BUTYROBETAINE HYDROXYLASE-RELATED"/>
    <property type="match status" value="1"/>
</dbReference>
<dbReference type="PANTHER" id="PTHR10696:SF25">
    <property type="entry name" value="OXIDOREDUCTASE AIM17-RELATED"/>
    <property type="match status" value="1"/>
</dbReference>
<gene>
    <name evidence="9" type="ORF">ROA7745_02880</name>
</gene>
<dbReference type="InterPro" id="IPR038492">
    <property type="entry name" value="GBBH-like_N_sf"/>
</dbReference>
<keyword evidence="4" id="KW-0479">Metal-binding</keyword>
<dbReference type="GO" id="GO:0046872">
    <property type="term" value="F:metal ion binding"/>
    <property type="evidence" value="ECO:0007669"/>
    <property type="project" value="UniProtKB-KW"/>
</dbReference>
<evidence type="ECO:0000256" key="1">
    <source>
        <dbReference type="ARBA" id="ARBA00001954"/>
    </source>
</evidence>
<dbReference type="AlphaFoldDB" id="A0A1X7BTP0"/>
<dbReference type="Proteomes" id="UP000193224">
    <property type="component" value="Unassembled WGS sequence"/>
</dbReference>
<dbReference type="CDD" id="cd00250">
    <property type="entry name" value="CAS_like"/>
    <property type="match status" value="1"/>
</dbReference>
<evidence type="ECO:0000313" key="9">
    <source>
        <dbReference type="EMBL" id="SMC13046.1"/>
    </source>
</evidence>
<dbReference type="Gene3D" id="3.30.2020.30">
    <property type="match status" value="1"/>
</dbReference>
<evidence type="ECO:0000256" key="5">
    <source>
        <dbReference type="ARBA" id="ARBA00022964"/>
    </source>
</evidence>
<dbReference type="EC" id="1.14.11.1" evidence="9"/>
<evidence type="ECO:0000313" key="10">
    <source>
        <dbReference type="Proteomes" id="UP000193224"/>
    </source>
</evidence>
<sequence length="400" mass="44287">MFVRVVWRMLGGVRHLIGTAMTTVDIIEDGHAIALTSSGTVMRYHAIWLRDNAWDETTRAPGNGQRLIALRDIPIDTKIRAASVEDGQLCLEFAPENRRIAYDLQWLSDHAYDVVKRGDSSWVSDEISIWNSALSDQIPLADLGQVQTSPEARASWLGGVARYGFGKLTGGPVEEGALFQVADLFGYVRETNYGRHFEVRTEVNPTNLAFTGLGLQAHTDNPYRDPVPTVQILYCLENSAEGGENMVVDGFACALKLRDENPEGFDLLSRYCARFEYAGEGGVCLRSRRPMIELAPDGELTAVRFNNRSAAAITDVPYADMEGYYAAYRQLGEIIDDPAMEVTFKLNPGECFIVNNTRVLHARKGYSGEGSRWLQGCYADMDGLRSTHAALLQELGMAAE</sequence>
<evidence type="ECO:0000256" key="3">
    <source>
        <dbReference type="ARBA" id="ARBA00008654"/>
    </source>
</evidence>
<protein>
    <submittedName>
        <fullName evidence="9">Gamma-butyrobetaine dioxygenase</fullName>
        <ecNumber evidence="9">1.14.11.1</ecNumber>
    </submittedName>
</protein>
<dbReference type="SUPFAM" id="SSF51197">
    <property type="entry name" value="Clavaminate synthase-like"/>
    <property type="match status" value="1"/>
</dbReference>
<reference evidence="9 10" key="1">
    <citation type="submission" date="2017-03" db="EMBL/GenBank/DDBJ databases">
        <authorList>
            <person name="Afonso C.L."/>
            <person name="Miller P.J."/>
            <person name="Scott M.A."/>
            <person name="Spackman E."/>
            <person name="Goraichik I."/>
            <person name="Dimitrov K.M."/>
            <person name="Suarez D.L."/>
            <person name="Swayne D.E."/>
        </authorList>
    </citation>
    <scope>NUCLEOTIDE SEQUENCE [LARGE SCALE GENOMIC DNA]</scope>
    <source>
        <strain evidence="9 10">CECT 7745</strain>
    </source>
</reference>